<dbReference type="EMBL" id="JAGRPV010000001">
    <property type="protein sequence ID" value="MDI4649175.1"/>
    <property type="molecule type" value="Genomic_DNA"/>
</dbReference>
<organism evidence="2 3">
    <name type="scientific">Cohnella hashimotonis</name>
    <dbReference type="NCBI Taxonomy" id="2826895"/>
    <lineage>
        <taxon>Bacteria</taxon>
        <taxon>Bacillati</taxon>
        <taxon>Bacillota</taxon>
        <taxon>Bacilli</taxon>
        <taxon>Bacillales</taxon>
        <taxon>Paenibacillaceae</taxon>
        <taxon>Cohnella</taxon>
    </lineage>
</organism>
<dbReference type="InterPro" id="IPR025736">
    <property type="entry name" value="PucR_C-HTH_dom"/>
</dbReference>
<dbReference type="InterPro" id="IPR042070">
    <property type="entry name" value="PucR_C-HTH_sf"/>
</dbReference>
<evidence type="ECO:0000313" key="3">
    <source>
        <dbReference type="Proteomes" id="UP001161691"/>
    </source>
</evidence>
<comment type="caution">
    <text evidence="2">The sequence shown here is derived from an EMBL/GenBank/DDBJ whole genome shotgun (WGS) entry which is preliminary data.</text>
</comment>
<dbReference type="Proteomes" id="UP001161691">
    <property type="component" value="Unassembled WGS sequence"/>
</dbReference>
<gene>
    <name evidence="2" type="ORF">KB449_29835</name>
</gene>
<reference evidence="2" key="1">
    <citation type="submission" date="2023-04" db="EMBL/GenBank/DDBJ databases">
        <title>Comparative genomic analysis of Cohnella hashimotonis sp. nov., isolated from the International Space Station.</title>
        <authorList>
            <person name="Venkateswaran K."/>
            <person name="Simpson A."/>
        </authorList>
    </citation>
    <scope>NUCLEOTIDE SEQUENCE</scope>
    <source>
        <strain evidence="2">F6_2S_P_1</strain>
    </source>
</reference>
<proteinExistence type="predicted"/>
<dbReference type="Gene3D" id="1.10.10.2840">
    <property type="entry name" value="PucR C-terminal helix-turn-helix domain"/>
    <property type="match status" value="1"/>
</dbReference>
<name>A0ABT6TQX3_9BACL</name>
<dbReference type="InterPro" id="IPR051448">
    <property type="entry name" value="CdaR-like_regulators"/>
</dbReference>
<evidence type="ECO:0000313" key="2">
    <source>
        <dbReference type="EMBL" id="MDI4649175.1"/>
    </source>
</evidence>
<accession>A0ABT6TQX3</accession>
<evidence type="ECO:0000259" key="1">
    <source>
        <dbReference type="Pfam" id="PF13556"/>
    </source>
</evidence>
<keyword evidence="3" id="KW-1185">Reference proteome</keyword>
<dbReference type="Pfam" id="PF13556">
    <property type="entry name" value="HTH_30"/>
    <property type="match status" value="1"/>
</dbReference>
<protein>
    <submittedName>
        <fullName evidence="2">Helix-turn-helix domain-containing protein</fullName>
    </submittedName>
</protein>
<dbReference type="PANTHER" id="PTHR33744">
    <property type="entry name" value="CARBOHYDRATE DIACID REGULATOR"/>
    <property type="match status" value="1"/>
</dbReference>
<sequence>MEPVANKQAEDRLMLEWMHLFEKLPQESMTAYVDRYLGGLLAMKPDRACDKPTLKERNERRQREELLLTLETLIACDGQINELAAKMFIHRNTAAYRIEKLEKLLGMPLKQTESLLRLKLAFIFKAMLH</sequence>
<feature type="domain" description="PucR C-terminal helix-turn-helix" evidence="1">
    <location>
        <begin position="66"/>
        <end position="122"/>
    </location>
</feature>
<dbReference type="RefSeq" id="WP_282911834.1">
    <property type="nucleotide sequence ID" value="NZ_JAGRPV010000001.1"/>
</dbReference>